<dbReference type="PANTHER" id="PTHR33116:SF78">
    <property type="entry name" value="OS12G0587133 PROTEIN"/>
    <property type="match status" value="1"/>
</dbReference>
<reference evidence="2 3" key="1">
    <citation type="submission" date="2024-09" db="EMBL/GenBank/DDBJ databases">
        <title>Chromosome-scale assembly of Riccia sorocarpa.</title>
        <authorList>
            <person name="Paukszto L."/>
        </authorList>
    </citation>
    <scope>NUCLEOTIDE SEQUENCE [LARGE SCALE GENOMIC DNA]</scope>
    <source>
        <strain evidence="2">LP-2024</strain>
        <tissue evidence="2">Aerial parts of the thallus</tissue>
    </source>
</reference>
<dbReference type="SUPFAM" id="SSF56219">
    <property type="entry name" value="DNase I-like"/>
    <property type="match status" value="1"/>
</dbReference>
<dbReference type="Proteomes" id="UP001633002">
    <property type="component" value="Unassembled WGS sequence"/>
</dbReference>
<dbReference type="Pfam" id="PF03372">
    <property type="entry name" value="Exo_endo_phos"/>
    <property type="match status" value="1"/>
</dbReference>
<dbReference type="PANTHER" id="PTHR33116">
    <property type="entry name" value="REVERSE TRANSCRIPTASE ZINC-BINDING DOMAIN-CONTAINING PROTEIN-RELATED-RELATED"/>
    <property type="match status" value="1"/>
</dbReference>
<gene>
    <name evidence="2" type="ORF">R1sor_016551</name>
</gene>
<dbReference type="InterPro" id="IPR005135">
    <property type="entry name" value="Endo/exonuclease/phosphatase"/>
</dbReference>
<dbReference type="EMBL" id="JBJQOH010000004">
    <property type="protein sequence ID" value="KAL3690242.1"/>
    <property type="molecule type" value="Genomic_DNA"/>
</dbReference>
<name>A0ABD3HFC6_9MARC</name>
<evidence type="ECO:0000313" key="2">
    <source>
        <dbReference type="EMBL" id="KAL3690242.1"/>
    </source>
</evidence>
<proteinExistence type="predicted"/>
<dbReference type="Gene3D" id="3.60.10.10">
    <property type="entry name" value="Endonuclease/exonuclease/phosphatase"/>
    <property type="match status" value="1"/>
</dbReference>
<evidence type="ECO:0000313" key="3">
    <source>
        <dbReference type="Proteomes" id="UP001633002"/>
    </source>
</evidence>
<feature type="domain" description="Endonuclease/exonuclease/phosphatase" evidence="1">
    <location>
        <begin position="107"/>
        <end position="204"/>
    </location>
</feature>
<evidence type="ECO:0000259" key="1">
    <source>
        <dbReference type="Pfam" id="PF03372"/>
    </source>
</evidence>
<protein>
    <recommendedName>
        <fullName evidence="1">Endonuclease/exonuclease/phosphatase domain-containing protein</fullName>
    </recommendedName>
</protein>
<accession>A0ABD3HFC6</accession>
<organism evidence="2 3">
    <name type="scientific">Riccia sorocarpa</name>
    <dbReference type="NCBI Taxonomy" id="122646"/>
    <lineage>
        <taxon>Eukaryota</taxon>
        <taxon>Viridiplantae</taxon>
        <taxon>Streptophyta</taxon>
        <taxon>Embryophyta</taxon>
        <taxon>Marchantiophyta</taxon>
        <taxon>Marchantiopsida</taxon>
        <taxon>Marchantiidae</taxon>
        <taxon>Marchantiales</taxon>
        <taxon>Ricciaceae</taxon>
        <taxon>Riccia</taxon>
    </lineage>
</organism>
<dbReference type="AlphaFoldDB" id="A0ABD3HFC6"/>
<sequence>MASDELLNVPTRTVGGARGGACTLDRGTQSRGVSGEGAGSAYATGVSNEAEQFQAVIPRWRPSERQLLSMDAFFPIEGTLGNREIEGYTENRDARTPFWAALGAFLPTGEWILAGDWNSVQNQDDSSSLSNRQGEVEATEFQNVCNLLNLKEAREVALIREGPRFSRGQTREGRFIWSRIDRFYVATQKVQKLIHHVNFWLSDHIPISLEVDWDGQQDRGGQSRGSHQVSSAYFKADKRVVEENLQHLQEVWARLQVSEAGESSMETFLRCWAGIRGEIKKLQYAKAQQLQLLPDREVELQQLLRKKPEDLSPQDQIRVGQLMSEVRELQAWRPHRWRQTSREKFIRDGDACTNYFFQRFRRRRARTTIEVLQMEDGRNIEDPEQIKREVYRSYRDLYAVPETDGSVEDARAELLRDLSSRISPEQSRLLDDDPTEGEIKESLALLPTGKSPGPDGMGTDILLLLWPVAGRVRTLQQDAETKILLNGCLLPSFQVGRGVRQGCPLSPLLFALVTVPLIERIRSANREGNIKMINFARDAGVSCSGEVVKYLGAMLVTKHHGVDNRGRVLESISNHAKFYSSPLLPFESRIIVFRHAVFASIIYSLMNTSFKKKTLRRAECVLRDYVWGKSRDGKQKRALTAWDSVTLPRRWGGGLGFFKPFSFQKALFCKTLLAACANPLQTVWGPIFASEFLQVDPTSLVEGLCTQRLPDGGRRYPVSALLISSWKDLWTNFRWSLLVCQVPSSLDLDRAVFLIARTRRGVSEAEAVMDDILKICRRENVFSISELLNGHTQIISRYNVQVSEPVRETLLLLRSFTVGADQVNFSQNEWLNESGEGIKLTWRASEIYLRAVREEREKQTARMNARWRCNWGTEEWERMWRSLCTKGLSERHRCFLWRVMTKSLYDGRKEYLMGWSGFSCSFCGGEEVEDVNHIFLHCQRWNRCWQEVERKMPGWRELSQLRADAANIPQLIRGILSGSSTHRLFKLWWVALMWRCFWTERCALKYRRQQNTMQVARIAYTFLEEIWARRQLLGEERSRTLAQQLLPLIPVIPARYEEIVGEF</sequence>
<comment type="caution">
    <text evidence="2">The sequence shown here is derived from an EMBL/GenBank/DDBJ whole genome shotgun (WGS) entry which is preliminary data.</text>
</comment>
<dbReference type="InterPro" id="IPR036691">
    <property type="entry name" value="Endo/exonu/phosph_ase_sf"/>
</dbReference>
<keyword evidence="3" id="KW-1185">Reference proteome</keyword>